<name>A0AAD7G4W2_MYCRO</name>
<dbReference type="AlphaFoldDB" id="A0AAD7G4W2"/>
<feature type="region of interest" description="Disordered" evidence="1">
    <location>
        <begin position="1"/>
        <end position="74"/>
    </location>
</feature>
<feature type="compositionally biased region" description="Low complexity" evidence="1">
    <location>
        <begin position="116"/>
        <end position="146"/>
    </location>
</feature>
<dbReference type="Proteomes" id="UP001221757">
    <property type="component" value="Unassembled WGS sequence"/>
</dbReference>
<feature type="compositionally biased region" description="Basic and acidic residues" evidence="1">
    <location>
        <begin position="180"/>
        <end position="189"/>
    </location>
</feature>
<evidence type="ECO:0000256" key="1">
    <source>
        <dbReference type="SAM" id="MobiDB-lite"/>
    </source>
</evidence>
<reference evidence="2" key="1">
    <citation type="submission" date="2023-03" db="EMBL/GenBank/DDBJ databases">
        <title>Massive genome expansion in bonnet fungi (Mycena s.s.) driven by repeated elements and novel gene families across ecological guilds.</title>
        <authorList>
            <consortium name="Lawrence Berkeley National Laboratory"/>
            <person name="Harder C.B."/>
            <person name="Miyauchi S."/>
            <person name="Viragh M."/>
            <person name="Kuo A."/>
            <person name="Thoen E."/>
            <person name="Andreopoulos B."/>
            <person name="Lu D."/>
            <person name="Skrede I."/>
            <person name="Drula E."/>
            <person name="Henrissat B."/>
            <person name="Morin E."/>
            <person name="Kohler A."/>
            <person name="Barry K."/>
            <person name="LaButti K."/>
            <person name="Morin E."/>
            <person name="Salamov A."/>
            <person name="Lipzen A."/>
            <person name="Mereny Z."/>
            <person name="Hegedus B."/>
            <person name="Baldrian P."/>
            <person name="Stursova M."/>
            <person name="Weitz H."/>
            <person name="Taylor A."/>
            <person name="Grigoriev I.V."/>
            <person name="Nagy L.G."/>
            <person name="Martin F."/>
            <person name="Kauserud H."/>
        </authorList>
    </citation>
    <scope>NUCLEOTIDE SEQUENCE</scope>
    <source>
        <strain evidence="2">CBHHK067</strain>
    </source>
</reference>
<evidence type="ECO:0000313" key="3">
    <source>
        <dbReference type="Proteomes" id="UP001221757"/>
    </source>
</evidence>
<feature type="region of interest" description="Disordered" evidence="1">
    <location>
        <begin position="116"/>
        <end position="156"/>
    </location>
</feature>
<dbReference type="EMBL" id="JARKIE010000296">
    <property type="protein sequence ID" value="KAJ7656699.1"/>
    <property type="molecule type" value="Genomic_DNA"/>
</dbReference>
<gene>
    <name evidence="2" type="ORF">B0H17DRAFT_1213690</name>
</gene>
<organism evidence="2 3">
    <name type="scientific">Mycena rosella</name>
    <name type="common">Pink bonnet</name>
    <name type="synonym">Agaricus rosellus</name>
    <dbReference type="NCBI Taxonomy" id="1033263"/>
    <lineage>
        <taxon>Eukaryota</taxon>
        <taxon>Fungi</taxon>
        <taxon>Dikarya</taxon>
        <taxon>Basidiomycota</taxon>
        <taxon>Agaricomycotina</taxon>
        <taxon>Agaricomycetes</taxon>
        <taxon>Agaricomycetidae</taxon>
        <taxon>Agaricales</taxon>
        <taxon>Marasmiineae</taxon>
        <taxon>Mycenaceae</taxon>
        <taxon>Mycena</taxon>
    </lineage>
</organism>
<feature type="region of interest" description="Disordered" evidence="1">
    <location>
        <begin position="488"/>
        <end position="523"/>
    </location>
</feature>
<comment type="caution">
    <text evidence="2">The sequence shown here is derived from an EMBL/GenBank/DDBJ whole genome shotgun (WGS) entry which is preliminary data.</text>
</comment>
<evidence type="ECO:0000313" key="2">
    <source>
        <dbReference type="EMBL" id="KAJ7656699.1"/>
    </source>
</evidence>
<feature type="region of interest" description="Disordered" evidence="1">
    <location>
        <begin position="180"/>
        <end position="205"/>
    </location>
</feature>
<keyword evidence="3" id="KW-1185">Reference proteome</keyword>
<feature type="compositionally biased region" description="Basic and acidic residues" evidence="1">
    <location>
        <begin position="39"/>
        <end position="54"/>
    </location>
</feature>
<sequence>MYPAENRAAAPTLETDSASSSTPPQPTPPPNKAHKRSRHDILRDHSHPERESPQKRYLGKRCEAPPAPPHFSLVASTYEDDSPVEDLTFFDLAVPNPLQPPSVDASAIAAAYALSPPVSAPSPSSTAQSAPPSPSPSVCSLSASPSRTATPHPDDDEIMNDAIVEAAFKAPTRDEFIAATPKSRDDNPHHPAAVHDPGNGQAITQYTGFQASDPGWSNPILANHVLLKHMSDDTQKEYKNVRSDSVGVLEEVAGKGNVKLIMPQPKAASKPAPKPAQRGPAGKHDKFAGLIFMLIRCSDAQIRHELTTQATFTSDRLLALHVTAFNAAQLSWAISFFKTDIDDLPDVTGNRLCWAVYETLTKGSPALKAASLIDRATQGGSTLSRNQRFLDFANTFDVRHLPHDNNPVYVLYAKPCTKDPKLWDNIRAALRITYTDMLEAFIPHANTASGHNLCADCKLDCHPKYNCIFTVGDRGFWGPRGLDSILKTLNGGDSDSEGDMRGEPRPRTSNAPFLCSRGGFNRR</sequence>
<proteinExistence type="predicted"/>
<protein>
    <submittedName>
        <fullName evidence="2">Uncharacterized protein</fullName>
    </submittedName>
</protein>
<accession>A0AAD7G4W2</accession>